<dbReference type="Proteomes" id="UP000198531">
    <property type="component" value="Unassembled WGS sequence"/>
</dbReference>
<dbReference type="OrthoDB" id="282441at2157"/>
<evidence type="ECO:0000256" key="1">
    <source>
        <dbReference type="ARBA" id="ARBA00008791"/>
    </source>
</evidence>
<keyword evidence="4" id="KW-1185">Reference proteome</keyword>
<accession>A0A1I6IHI5</accession>
<dbReference type="Pfam" id="PF00582">
    <property type="entry name" value="Usp"/>
    <property type="match status" value="1"/>
</dbReference>
<sequence length="261" mass="28035">MTERIDTGEGLTVLVPVRTFEGEQVPTALVELLTAASIPVVLLGYHVIPEQTAPEQAREQFGEQARAELDDLADAFRETDGTVETRFVFTRDPTQTFERVAVDERVDAILLLNPAPSVDRIFVPLSAGINTDRITAFASALAVGSDVTVRLVHVADSEEARPAGDRLLEEAADALSANGVPPDAIERTVAVSQAPLQALSEMASDDTDLIVLGESQPTVRELVFGEPSERLAERTLAPVLVVRRLPAVESADGTAEESKDE</sequence>
<dbReference type="Gene3D" id="3.40.50.12370">
    <property type="match status" value="1"/>
</dbReference>
<evidence type="ECO:0000313" key="4">
    <source>
        <dbReference type="Proteomes" id="UP000198531"/>
    </source>
</evidence>
<organism evidence="3 4">
    <name type="scientific">Halogeometricum rufum</name>
    <dbReference type="NCBI Taxonomy" id="553469"/>
    <lineage>
        <taxon>Archaea</taxon>
        <taxon>Methanobacteriati</taxon>
        <taxon>Methanobacteriota</taxon>
        <taxon>Stenosarchaea group</taxon>
        <taxon>Halobacteria</taxon>
        <taxon>Halobacteriales</taxon>
        <taxon>Haloferacaceae</taxon>
        <taxon>Halogeometricum</taxon>
    </lineage>
</organism>
<dbReference type="InterPro" id="IPR006016">
    <property type="entry name" value="UspA"/>
</dbReference>
<dbReference type="PANTHER" id="PTHR46268:SF6">
    <property type="entry name" value="UNIVERSAL STRESS PROTEIN UP12"/>
    <property type="match status" value="1"/>
</dbReference>
<evidence type="ECO:0000313" key="3">
    <source>
        <dbReference type="EMBL" id="SFR66111.1"/>
    </source>
</evidence>
<dbReference type="STRING" id="553469.SAMN04487947_3264"/>
<feature type="domain" description="UspA" evidence="2">
    <location>
        <begin position="119"/>
        <end position="243"/>
    </location>
</feature>
<proteinExistence type="inferred from homology"/>
<dbReference type="AlphaFoldDB" id="A0A1I6IHI5"/>
<dbReference type="SUPFAM" id="SSF52402">
    <property type="entry name" value="Adenine nucleotide alpha hydrolases-like"/>
    <property type="match status" value="1"/>
</dbReference>
<dbReference type="CDD" id="cd00293">
    <property type="entry name" value="USP-like"/>
    <property type="match status" value="1"/>
</dbReference>
<protein>
    <submittedName>
        <fullName evidence="3">Universal stress protein family protein</fullName>
    </submittedName>
</protein>
<name>A0A1I6IHI5_9EURY</name>
<comment type="similarity">
    <text evidence="1">Belongs to the universal stress protein A family.</text>
</comment>
<evidence type="ECO:0000259" key="2">
    <source>
        <dbReference type="Pfam" id="PF00582"/>
    </source>
</evidence>
<reference evidence="4" key="1">
    <citation type="submission" date="2016-10" db="EMBL/GenBank/DDBJ databases">
        <authorList>
            <person name="Varghese N."/>
            <person name="Submissions S."/>
        </authorList>
    </citation>
    <scope>NUCLEOTIDE SEQUENCE [LARGE SCALE GENOMIC DNA]</scope>
    <source>
        <strain evidence="4">CGMCC 1.7736</strain>
    </source>
</reference>
<dbReference type="RefSeq" id="WP_089809557.1">
    <property type="nucleotide sequence ID" value="NZ_FOYT01000003.1"/>
</dbReference>
<gene>
    <name evidence="3" type="ORF">SAMN04487947_3264</name>
</gene>
<dbReference type="PANTHER" id="PTHR46268">
    <property type="entry name" value="STRESS RESPONSE PROTEIN NHAX"/>
    <property type="match status" value="1"/>
</dbReference>
<dbReference type="EMBL" id="FOYT01000003">
    <property type="protein sequence ID" value="SFR66111.1"/>
    <property type="molecule type" value="Genomic_DNA"/>
</dbReference>